<accession>A0A645DY82</accession>
<dbReference type="EMBL" id="VSSQ01041103">
    <property type="protein sequence ID" value="MPM94480.1"/>
    <property type="molecule type" value="Genomic_DNA"/>
</dbReference>
<sequence length="167" mass="18726">MSGSLIISRDNEKCGIQLAGRVNFETVVPLRDFVNSLPPEIRDLTVDLGPCVSMDSTCMGVLSMLALKGMKLKLAMRLFNAGSNRQLLKGLGVEKLFHFAEGEFAPYREIIYPEPDQEAARDLETAAETVLDAHQTLIDVDEENQKRFGAVVDMTRQDIERLKQRKK</sequence>
<dbReference type="Gene3D" id="3.30.750.24">
    <property type="entry name" value="STAS domain"/>
    <property type="match status" value="1"/>
</dbReference>
<dbReference type="AlphaFoldDB" id="A0A645DY82"/>
<gene>
    <name evidence="1" type="ORF">SDC9_141626</name>
</gene>
<protein>
    <recommendedName>
        <fullName evidence="2">STAS domain-containing protein</fullName>
    </recommendedName>
</protein>
<proteinExistence type="predicted"/>
<reference evidence="1" key="1">
    <citation type="submission" date="2019-08" db="EMBL/GenBank/DDBJ databases">
        <authorList>
            <person name="Kucharzyk K."/>
            <person name="Murdoch R.W."/>
            <person name="Higgins S."/>
            <person name="Loffler F."/>
        </authorList>
    </citation>
    <scope>NUCLEOTIDE SEQUENCE</scope>
</reference>
<evidence type="ECO:0008006" key="2">
    <source>
        <dbReference type="Google" id="ProtNLM"/>
    </source>
</evidence>
<dbReference type="SUPFAM" id="SSF52091">
    <property type="entry name" value="SpoIIaa-like"/>
    <property type="match status" value="1"/>
</dbReference>
<dbReference type="InterPro" id="IPR036513">
    <property type="entry name" value="STAS_dom_sf"/>
</dbReference>
<comment type="caution">
    <text evidence="1">The sequence shown here is derived from an EMBL/GenBank/DDBJ whole genome shotgun (WGS) entry which is preliminary data.</text>
</comment>
<name>A0A645DY82_9ZZZZ</name>
<organism evidence="1">
    <name type="scientific">bioreactor metagenome</name>
    <dbReference type="NCBI Taxonomy" id="1076179"/>
    <lineage>
        <taxon>unclassified sequences</taxon>
        <taxon>metagenomes</taxon>
        <taxon>ecological metagenomes</taxon>
    </lineage>
</organism>
<evidence type="ECO:0000313" key="1">
    <source>
        <dbReference type="EMBL" id="MPM94480.1"/>
    </source>
</evidence>